<dbReference type="GeneID" id="30193539"/>
<dbReference type="InterPro" id="IPR021858">
    <property type="entry name" value="Fun_TF"/>
</dbReference>
<protein>
    <submittedName>
        <fullName evidence="1">Uncharacterized protein</fullName>
    </submittedName>
</protein>
<dbReference type="Pfam" id="PF11951">
    <property type="entry name" value="Fungal_trans_2"/>
    <property type="match status" value="1"/>
</dbReference>
<keyword evidence="2" id="KW-1185">Reference proteome</keyword>
<comment type="caution">
    <text evidence="1">The sequence shown here is derived from an EMBL/GenBank/DDBJ whole genome shotgun (WGS) entry which is preliminary data.</text>
</comment>
<dbReference type="RefSeq" id="XP_019031373.1">
    <property type="nucleotide sequence ID" value="XM_019176445.1"/>
</dbReference>
<sequence>MLSHVIYFLANHFLATTECGALAFDPALARGKGEEATSNELWDPAFFGSFMGPGAVRFSRNGVSLAEISVNARVLESWLVGIPSDTREYVRARLLAFNDSSNTLRNVKYAVAASYIALLSSSSAQYTTGMVEPPYELLGENTPDPMGNVGINLSRRGDRRRGEGKEAPYEAGQISQRMKDYAKGVTAVVDADAKWVEDALRTLRDVVVVDEAPLSDLWALGRHRLAVYGVCFVRSGAKKPCAHLALGDRLVRSALGSHHPGITLKSLNTPEQLSLWLFAVADLGRCIAERGRRTIFNFWSDHPSEASSSAEPPESSAWSSYLGLPDPLLILLAEIVNLAADLSSSSASIKEQAGELESAIRTWKAPGIRLTGAGAEGSGVGVGRVSVHRIGGLHPTLRHAQSDILSLLDALE</sequence>
<gene>
    <name evidence="1" type="ORF">L198_04326</name>
</gene>
<name>A0A1E3J4B8_9TREE</name>
<proteinExistence type="predicted"/>
<evidence type="ECO:0000313" key="2">
    <source>
        <dbReference type="Proteomes" id="UP000094819"/>
    </source>
</evidence>
<reference evidence="1 2" key="1">
    <citation type="submission" date="2016-06" db="EMBL/GenBank/DDBJ databases">
        <title>Evolution of pathogenesis and genome organization in the Tremellales.</title>
        <authorList>
            <person name="Cuomo C."/>
            <person name="Litvintseva A."/>
            <person name="Heitman J."/>
            <person name="Chen Y."/>
            <person name="Sun S."/>
            <person name="Springer D."/>
            <person name="Dromer F."/>
            <person name="Young S."/>
            <person name="Zeng Q."/>
            <person name="Chapman S."/>
            <person name="Gujja S."/>
            <person name="Saif S."/>
            <person name="Birren B."/>
        </authorList>
    </citation>
    <scope>NUCLEOTIDE SEQUENCE [LARGE SCALE GENOMIC DNA]</scope>
    <source>
        <strain evidence="1 2">CBS 7118</strain>
    </source>
</reference>
<organism evidence="1 2">
    <name type="scientific">Cryptococcus wingfieldii CBS 7118</name>
    <dbReference type="NCBI Taxonomy" id="1295528"/>
    <lineage>
        <taxon>Eukaryota</taxon>
        <taxon>Fungi</taxon>
        <taxon>Dikarya</taxon>
        <taxon>Basidiomycota</taxon>
        <taxon>Agaricomycotina</taxon>
        <taxon>Tremellomycetes</taxon>
        <taxon>Tremellales</taxon>
        <taxon>Cryptococcaceae</taxon>
        <taxon>Cryptococcus</taxon>
    </lineage>
</organism>
<dbReference type="AlphaFoldDB" id="A0A1E3J4B8"/>
<dbReference type="Proteomes" id="UP000094819">
    <property type="component" value="Unassembled WGS sequence"/>
</dbReference>
<evidence type="ECO:0000313" key="1">
    <source>
        <dbReference type="EMBL" id="ODN95708.1"/>
    </source>
</evidence>
<dbReference type="OrthoDB" id="5419315at2759"/>
<dbReference type="EMBL" id="AWGH01000012">
    <property type="protein sequence ID" value="ODN95708.1"/>
    <property type="molecule type" value="Genomic_DNA"/>
</dbReference>
<accession>A0A1E3J4B8</accession>